<evidence type="ECO:0000313" key="2">
    <source>
        <dbReference type="EMBL" id="SMY24206.1"/>
    </source>
</evidence>
<dbReference type="AlphaFoldDB" id="A0A1Y6LIK0"/>
<dbReference type="EMBL" id="LT882680">
    <property type="protein sequence ID" value="SMY24206.1"/>
    <property type="molecule type" value="Genomic_DNA"/>
</dbReference>
<proteinExistence type="predicted"/>
<accession>A0A1Y6LIK0</accession>
<protein>
    <submittedName>
        <fullName evidence="2">Uncharacterized protein</fullName>
    </submittedName>
</protein>
<feature type="region of interest" description="Disordered" evidence="1">
    <location>
        <begin position="1"/>
        <end position="106"/>
    </location>
</feature>
<evidence type="ECO:0000256" key="1">
    <source>
        <dbReference type="SAM" id="MobiDB-lite"/>
    </source>
</evidence>
<evidence type="ECO:0000313" key="3">
    <source>
        <dbReference type="Proteomes" id="UP000215453"/>
    </source>
</evidence>
<reference evidence="2 3" key="1">
    <citation type="submission" date="2016-10" db="EMBL/GenBank/DDBJ databases">
        <authorList>
            <person name="Varghese N."/>
        </authorList>
    </citation>
    <scope>NUCLEOTIDE SEQUENCE [LARGE SCALE GENOMIC DNA]</scope>
</reference>
<sequence>MPPKAPLSREKVSPHASDSDGDPSPLNPAPRRSNLRTGSLSRGFPFEPESKTDNPTTPHPDRPLPNDQDFVSVAPLIDSEQQGISGFDEHSPGTILTPSRRSSAGILGRCYPGFDAPFVRDRKEALRQHKSRLEASMRAAQQAERESVSEGDQEWAARPAEHS</sequence>
<name>A0A1Y6LIK0_ZYMTR</name>
<gene>
    <name evidence="2" type="ORF">ZT1A5_G5647</name>
</gene>
<organism evidence="2 3">
    <name type="scientific">Zymoseptoria tritici ST99CH_1A5</name>
    <dbReference type="NCBI Taxonomy" id="1276529"/>
    <lineage>
        <taxon>Eukaryota</taxon>
        <taxon>Fungi</taxon>
        <taxon>Dikarya</taxon>
        <taxon>Ascomycota</taxon>
        <taxon>Pezizomycotina</taxon>
        <taxon>Dothideomycetes</taxon>
        <taxon>Dothideomycetidae</taxon>
        <taxon>Mycosphaerellales</taxon>
        <taxon>Mycosphaerellaceae</taxon>
        <taxon>Zymoseptoria</taxon>
    </lineage>
</organism>
<feature type="region of interest" description="Disordered" evidence="1">
    <location>
        <begin position="130"/>
        <end position="163"/>
    </location>
</feature>
<dbReference type="Proteomes" id="UP000215453">
    <property type="component" value="Chromosome 5"/>
</dbReference>